<evidence type="ECO:0000313" key="7">
    <source>
        <dbReference type="Proteomes" id="UP000313948"/>
    </source>
</evidence>
<dbReference type="EMBL" id="CP040899">
    <property type="protein sequence ID" value="QDB79680.1"/>
    <property type="molecule type" value="Genomic_DNA"/>
</dbReference>
<dbReference type="InterPro" id="IPR001034">
    <property type="entry name" value="DeoR_HTH"/>
</dbReference>
<dbReference type="RefSeq" id="WP_139073311.1">
    <property type="nucleotide sequence ID" value="NZ_CP040899.1"/>
</dbReference>
<gene>
    <name evidence="6" type="ORF">FE251_10060</name>
</gene>
<dbReference type="InterPro" id="IPR014036">
    <property type="entry name" value="DeoR-like_C"/>
</dbReference>
<proteinExistence type="predicted"/>
<dbReference type="Pfam" id="PF00455">
    <property type="entry name" value="DeoRC"/>
    <property type="match status" value="1"/>
</dbReference>
<accession>A0ABX5VN72</accession>
<evidence type="ECO:0000256" key="2">
    <source>
        <dbReference type="ARBA" id="ARBA00023125"/>
    </source>
</evidence>
<dbReference type="PANTHER" id="PTHR30363">
    <property type="entry name" value="HTH-TYPE TRANSCRIPTIONAL REGULATOR SRLR-RELATED"/>
    <property type="match status" value="1"/>
</dbReference>
<feature type="region of interest" description="Disordered" evidence="4">
    <location>
        <begin position="226"/>
        <end position="249"/>
    </location>
</feature>
<dbReference type="SMART" id="SM00420">
    <property type="entry name" value="HTH_DEOR"/>
    <property type="match status" value="1"/>
</dbReference>
<evidence type="ECO:0000256" key="1">
    <source>
        <dbReference type="ARBA" id="ARBA00023015"/>
    </source>
</evidence>
<dbReference type="PANTHER" id="PTHR30363:SF44">
    <property type="entry name" value="AGA OPERON TRANSCRIPTIONAL REPRESSOR-RELATED"/>
    <property type="match status" value="1"/>
</dbReference>
<keyword evidence="7" id="KW-1185">Reference proteome</keyword>
<dbReference type="InterPro" id="IPR018356">
    <property type="entry name" value="Tscrpt_reg_HTH_DeoR_CS"/>
</dbReference>
<dbReference type="InterPro" id="IPR036390">
    <property type="entry name" value="WH_DNA-bd_sf"/>
</dbReference>
<dbReference type="PROSITE" id="PS00894">
    <property type="entry name" value="HTH_DEOR_1"/>
    <property type="match status" value="1"/>
</dbReference>
<keyword evidence="1" id="KW-0805">Transcription regulation</keyword>
<feature type="domain" description="HTH deoR-type" evidence="5">
    <location>
        <begin position="3"/>
        <end position="58"/>
    </location>
</feature>
<evidence type="ECO:0000259" key="5">
    <source>
        <dbReference type="PROSITE" id="PS51000"/>
    </source>
</evidence>
<dbReference type="Gene3D" id="3.40.50.1360">
    <property type="match status" value="1"/>
</dbReference>
<dbReference type="SUPFAM" id="SSF100950">
    <property type="entry name" value="NagB/RpiA/CoA transferase-like"/>
    <property type="match status" value="1"/>
</dbReference>
<evidence type="ECO:0000313" key="6">
    <source>
        <dbReference type="EMBL" id="QDB79680.1"/>
    </source>
</evidence>
<name>A0ABX5VN72_9MICO</name>
<sequence length="249" mass="26371">MLTTTRRDAILAELRDHGEVAVAHLAERFGVSTSTIRRDLDLLSRQGRLQRVRGGGAVEPDARPFELVAGDRTAGRERLGALAARLVADNDVVVLDIGTTVAQVARHLRGRRVTVVTASLAVVDVLRDDPVVELVVLGGVLRRSYLSLVGALPEQALSQITADVAFLGTSGVRDDGAVLDSTSIEVPVKRAIVAASERRVLVADDDKFPGSGLLAAFGPEDVDTLVTSPESSSPGLDVLRSRGTEVITE</sequence>
<evidence type="ECO:0000256" key="3">
    <source>
        <dbReference type="ARBA" id="ARBA00023163"/>
    </source>
</evidence>
<dbReference type="InterPro" id="IPR050313">
    <property type="entry name" value="Carb_Metab_HTH_regulators"/>
</dbReference>
<reference evidence="6 7" key="1">
    <citation type="submission" date="2019-05" db="EMBL/GenBank/DDBJ databases">
        <title>Georgenia *** sp. nov., and Georgenia *** sp. nov., isolated from the intestinal contents of plateau pika (Ochotona curzoniae) in the Qinghai-Tibet plateau of China.</title>
        <authorList>
            <person name="Tian Z."/>
        </authorList>
    </citation>
    <scope>NUCLEOTIDE SEQUENCE [LARGE SCALE GENOMIC DNA]</scope>
    <source>
        <strain evidence="6 7">Z294</strain>
    </source>
</reference>
<dbReference type="Gene3D" id="1.10.10.10">
    <property type="entry name" value="Winged helix-like DNA-binding domain superfamily/Winged helix DNA-binding domain"/>
    <property type="match status" value="1"/>
</dbReference>
<dbReference type="InterPro" id="IPR036388">
    <property type="entry name" value="WH-like_DNA-bd_sf"/>
</dbReference>
<dbReference type="SUPFAM" id="SSF46785">
    <property type="entry name" value="Winged helix' DNA-binding domain"/>
    <property type="match status" value="1"/>
</dbReference>
<keyword evidence="3" id="KW-0804">Transcription</keyword>
<dbReference type="Pfam" id="PF08220">
    <property type="entry name" value="HTH_DeoR"/>
    <property type="match status" value="1"/>
</dbReference>
<protein>
    <submittedName>
        <fullName evidence="6">DeoR/GlpR transcriptional regulator</fullName>
    </submittedName>
</protein>
<keyword evidence="2" id="KW-0238">DNA-binding</keyword>
<dbReference type="PRINTS" id="PR00037">
    <property type="entry name" value="HTHLACR"/>
</dbReference>
<evidence type="ECO:0000256" key="4">
    <source>
        <dbReference type="SAM" id="MobiDB-lite"/>
    </source>
</evidence>
<dbReference type="SMART" id="SM01134">
    <property type="entry name" value="DeoRC"/>
    <property type="match status" value="1"/>
</dbReference>
<organism evidence="6 7">
    <name type="scientific">Georgenia wutianyii</name>
    <dbReference type="NCBI Taxonomy" id="2585135"/>
    <lineage>
        <taxon>Bacteria</taxon>
        <taxon>Bacillati</taxon>
        <taxon>Actinomycetota</taxon>
        <taxon>Actinomycetes</taxon>
        <taxon>Micrococcales</taxon>
        <taxon>Bogoriellaceae</taxon>
        <taxon>Georgenia</taxon>
    </lineage>
</organism>
<dbReference type="PROSITE" id="PS51000">
    <property type="entry name" value="HTH_DEOR_2"/>
    <property type="match status" value="1"/>
</dbReference>
<dbReference type="InterPro" id="IPR037171">
    <property type="entry name" value="NagB/RpiA_transferase-like"/>
</dbReference>
<dbReference type="Proteomes" id="UP000313948">
    <property type="component" value="Chromosome"/>
</dbReference>